<gene>
    <name evidence="1" type="ORF">AGLY_007108</name>
</gene>
<evidence type="ECO:0000313" key="2">
    <source>
        <dbReference type="Proteomes" id="UP000475862"/>
    </source>
</evidence>
<protein>
    <submittedName>
        <fullName evidence="1">Uncharacterized protein</fullName>
    </submittedName>
</protein>
<reference evidence="1 2" key="1">
    <citation type="submission" date="2019-08" db="EMBL/GenBank/DDBJ databases">
        <title>The genome of the soybean aphid Biotype 1, its phylome, world population structure and adaptation to the North American continent.</title>
        <authorList>
            <person name="Giordano R."/>
            <person name="Donthu R.K."/>
            <person name="Hernandez A.G."/>
            <person name="Wright C.L."/>
            <person name="Zimin A.V."/>
        </authorList>
    </citation>
    <scope>NUCLEOTIDE SEQUENCE [LARGE SCALE GENOMIC DNA]</scope>
    <source>
        <tissue evidence="1">Whole aphids</tissue>
    </source>
</reference>
<evidence type="ECO:0000313" key="1">
    <source>
        <dbReference type="EMBL" id="KAE9536319.1"/>
    </source>
</evidence>
<organism evidence="1 2">
    <name type="scientific">Aphis glycines</name>
    <name type="common">Soybean aphid</name>
    <dbReference type="NCBI Taxonomy" id="307491"/>
    <lineage>
        <taxon>Eukaryota</taxon>
        <taxon>Metazoa</taxon>
        <taxon>Ecdysozoa</taxon>
        <taxon>Arthropoda</taxon>
        <taxon>Hexapoda</taxon>
        <taxon>Insecta</taxon>
        <taxon>Pterygota</taxon>
        <taxon>Neoptera</taxon>
        <taxon>Paraneoptera</taxon>
        <taxon>Hemiptera</taxon>
        <taxon>Sternorrhyncha</taxon>
        <taxon>Aphidomorpha</taxon>
        <taxon>Aphidoidea</taxon>
        <taxon>Aphididae</taxon>
        <taxon>Aphidini</taxon>
        <taxon>Aphis</taxon>
        <taxon>Aphis</taxon>
    </lineage>
</organism>
<dbReference type="AlphaFoldDB" id="A0A6G0TNM2"/>
<proteinExistence type="predicted"/>
<name>A0A6G0TNM2_APHGL</name>
<dbReference type="Proteomes" id="UP000475862">
    <property type="component" value="Unassembled WGS sequence"/>
</dbReference>
<comment type="caution">
    <text evidence="1">The sequence shown here is derived from an EMBL/GenBank/DDBJ whole genome shotgun (WGS) entry which is preliminary data.</text>
</comment>
<sequence>MVIVVNKFQNSLYIQAHQAMRTVTNFINEGPCHFRRRKTNTNFPALRNNNSPSTATNASRHTITCFLSCNIWITSIIIINQLKMVINYTVFQILHYSLSQTIAHYAITVASAPGTGVSPTLPAIFPVIPPVEVHEIICPLLASIPIAPTVPTPPLKNQNMSYFLYRKCTFIYVYYYSLLSNFSCNRFAPRFKKIFQAYSCITRHQIIITDSFKSHFFSKLISTCTHQKNMRSVFHNFSGKCYWMCNVSYTTFMSFPSIIRASISISPFRFNTDPRPALNAGSSSIYSTAT</sequence>
<dbReference type="EMBL" id="VYZN01000023">
    <property type="protein sequence ID" value="KAE9536319.1"/>
    <property type="molecule type" value="Genomic_DNA"/>
</dbReference>
<keyword evidence="2" id="KW-1185">Reference proteome</keyword>
<accession>A0A6G0TNM2</accession>